<evidence type="ECO:0000313" key="2">
    <source>
        <dbReference type="EMBL" id="KAJ1923601.1"/>
    </source>
</evidence>
<sequence>MATAEPLRTSFAIWPASSGSATTVDPVDWTLTRQLRATTVTALATTPPTLVVPTTFRLVLGLHSGALVIGTVHYGETHRSDGGLQFRPTCQASAHTAPIAILQVLQYPADAPEGFVWAVLSITRRGEARLTALDDGHCLRRHPNVYPGSGGVPQTLCVTTTQVTLDRPTLGFLAGTSPTVAVLDLLTLDVITVWPQADWVAGLACHHHMDAPGGAHPSRLWAVTCTVDGTLQTWDIDLHVLLADHALWHSWLQGTEPVAPPVDAPRRHDPFRLTGRYTQLGDRVRHLTLHARDPSKLRFAVVFRKGAKVSAAMRPLFRLEDNVLTESVRWSVPVGDRSDLRAAAFVNGGTRLCLWDQLGNALFVDTASPPTPLRFLQTQGLGHQPSPATACVTASATGNPQESCDFYVAWVNAPVQPGLRLFNTRHPTPSAPSPPHASTPLSGTGALLSPSPALSVRDEGSPAFGSARKSPAPPALSTAQFQPRETASPTVRPRPPALGSAASLPGRRVDLTPMMATSPAPGSGERAPVSPGLALAFRDLLGPGSDHAAGSRRSSSVAASPVLRPMSAENDEMAGLTSESLRTETSGRSHMAPPPIHVDPAVTIQGGDRVVPSGTWVVPALRPRLDLKGTTSAVTWSTVGSAVDERGPRILLGDAMTGDVLDVAADGLLTVDTETDNSDGDCTQRYHYTDPGDTPGPCTAPPTCILALTSAHSKAEDTDPHVVVGDLGGQLSIWHSTVSPPSRCAVGTGPVTWLLPLDSRTARTSPGEHPAPADLVDRIRHLAVDLAALAPSAPAFAHLRSRSLRSATTAAASNTSTRRFPSAFPSRPRRRSLTGARKSARLRLPTPRLGLGVPAGPRSPHDHHHPRGNRPRVNTNPAATLTTTTDPNGAGLARLRIRLAAVDPADLTHPAFPTLLRRAAVLHHLTTSYIVVATADRSLVLVDLANHRVLAATPPTPHTMGTVRYHPATNTLRVMWDRESVAAHTWSLPKPFMDPMPLLAPPNPADGGPSEVVFGFPPAYTAAVDPAVAVTPGLTLPSGRVLYHLVTLDARAAITAIRSPTSSETDSTSLLAAPSGAAARLLLRAVLPWSLDPALDDHARRVLHIVPPARSYLPAAVDAFDGRAVIHHTPSSVSTTTIAPWTVSGHTTAGRLLTLLAMLYAVLGAPDRERELLPYITFLGGLLPDAVGPGFCLPNLARLAAFWQDRDNGLQQTARMLLGTTLQRLDPAAITAFTEFWAMFVPGPTSPANTSNGAHPGPSHRPRSIHPATTAVLLLGAVGADERDALPDDLRRRVAEALLWILRSPNARPPARAVATEVVSRGFTTWSPYLDGTQLVRTLVLPRACTTAPDADELQARSALLRVTALAPALVASALNLDLLVTGNLQDRRAALRVLGYLAPRRAAALAPFLARLVDTVVQSLDPRVPEVRKGMVGAVTQCLQELVRTYPSLAFHSATQKLALGTPEGAVVVLDLRTATHCLVLEGHRLPVVAVGFSPDGRHIGSYCAGENRLVVWEATTNLFSMLASSFFATMKTRGRARTHDLDTHPRSASPGTSAGEGTGRLSSSSLATSMETPESRSNGTVSATRPSREFRTIPAKELLPTGQGNVLADGEFIKHTRLDWPSDHTVRLSLWGHVFNFST</sequence>
<dbReference type="GO" id="GO:0005737">
    <property type="term" value="C:cytoplasm"/>
    <property type="evidence" value="ECO:0007669"/>
    <property type="project" value="TreeGrafter"/>
</dbReference>
<proteinExistence type="predicted"/>
<feature type="region of interest" description="Disordered" evidence="1">
    <location>
        <begin position="1539"/>
        <end position="1595"/>
    </location>
</feature>
<feature type="region of interest" description="Disordered" evidence="1">
    <location>
        <begin position="421"/>
        <end position="530"/>
    </location>
</feature>
<feature type="compositionally biased region" description="Low complexity" evidence="1">
    <location>
        <begin position="874"/>
        <end position="887"/>
    </location>
</feature>
<dbReference type="SUPFAM" id="SSF50998">
    <property type="entry name" value="Quinoprotein alcohol dehydrogenase-like"/>
    <property type="match status" value="1"/>
</dbReference>
<dbReference type="InterPro" id="IPR001680">
    <property type="entry name" value="WD40_rpt"/>
</dbReference>
<dbReference type="InterPro" id="IPR011047">
    <property type="entry name" value="Quinoprotein_ADH-like_sf"/>
</dbReference>
<feature type="compositionally biased region" description="Low complexity" evidence="1">
    <location>
        <begin position="842"/>
        <end position="852"/>
    </location>
</feature>
<evidence type="ECO:0000256" key="1">
    <source>
        <dbReference type="SAM" id="MobiDB-lite"/>
    </source>
</evidence>
<dbReference type="SUPFAM" id="SSF48371">
    <property type="entry name" value="ARM repeat"/>
    <property type="match status" value="1"/>
</dbReference>
<keyword evidence="3" id="KW-1185">Reference proteome</keyword>
<dbReference type="EMBL" id="JANBPT010000323">
    <property type="protein sequence ID" value="KAJ1923601.1"/>
    <property type="molecule type" value="Genomic_DNA"/>
</dbReference>
<feature type="compositionally biased region" description="Low complexity" evidence="1">
    <location>
        <begin position="808"/>
        <end position="826"/>
    </location>
</feature>
<feature type="region of interest" description="Disordered" evidence="1">
    <location>
        <begin position="808"/>
        <end position="887"/>
    </location>
</feature>
<protein>
    <submittedName>
        <fullName evidence="2">Uncharacterized protein</fullName>
    </submittedName>
</protein>
<dbReference type="InterPro" id="IPR015943">
    <property type="entry name" value="WD40/YVTN_repeat-like_dom_sf"/>
</dbReference>
<feature type="compositionally biased region" description="Polar residues" evidence="1">
    <location>
        <begin position="477"/>
        <end position="489"/>
    </location>
</feature>
<dbReference type="InterPro" id="IPR016024">
    <property type="entry name" value="ARM-type_fold"/>
</dbReference>
<dbReference type="OrthoDB" id="338622at2759"/>
<accession>A0A9W8A8I2</accession>
<dbReference type="PANTHER" id="PTHR44099">
    <property type="entry name" value="RABCONNECTIN-3B, ISOFORM A"/>
    <property type="match status" value="1"/>
</dbReference>
<gene>
    <name evidence="2" type="ORF">IWQ60_005773</name>
</gene>
<dbReference type="SUPFAM" id="SSF69322">
    <property type="entry name" value="Tricorn protease domain 2"/>
    <property type="match status" value="1"/>
</dbReference>
<evidence type="ECO:0000313" key="3">
    <source>
        <dbReference type="Proteomes" id="UP001150569"/>
    </source>
</evidence>
<dbReference type="PANTHER" id="PTHR44099:SF4">
    <property type="entry name" value="RABCONNECTIN-3B, ISOFORM A"/>
    <property type="match status" value="1"/>
</dbReference>
<feature type="compositionally biased region" description="Basic residues" evidence="1">
    <location>
        <begin position="861"/>
        <end position="870"/>
    </location>
</feature>
<organism evidence="2 3">
    <name type="scientific">Tieghemiomyces parasiticus</name>
    <dbReference type="NCBI Taxonomy" id="78921"/>
    <lineage>
        <taxon>Eukaryota</taxon>
        <taxon>Fungi</taxon>
        <taxon>Fungi incertae sedis</taxon>
        <taxon>Zoopagomycota</taxon>
        <taxon>Kickxellomycotina</taxon>
        <taxon>Dimargaritomycetes</taxon>
        <taxon>Dimargaritales</taxon>
        <taxon>Dimargaritaceae</taxon>
        <taxon>Tieghemiomyces</taxon>
    </lineage>
</organism>
<dbReference type="Proteomes" id="UP001150569">
    <property type="component" value="Unassembled WGS sequence"/>
</dbReference>
<feature type="compositionally biased region" description="Polar residues" evidence="1">
    <location>
        <begin position="1562"/>
        <end position="1587"/>
    </location>
</feature>
<dbReference type="InterPro" id="IPR049916">
    <property type="entry name" value="WDR72-like"/>
</dbReference>
<comment type="caution">
    <text evidence="2">The sequence shown here is derived from an EMBL/GenBank/DDBJ whole genome shotgun (WGS) entry which is preliminary data.</text>
</comment>
<name>A0A9W8A8I2_9FUNG</name>
<reference evidence="2" key="1">
    <citation type="submission" date="2022-07" db="EMBL/GenBank/DDBJ databases">
        <title>Phylogenomic reconstructions and comparative analyses of Kickxellomycotina fungi.</title>
        <authorList>
            <person name="Reynolds N.K."/>
            <person name="Stajich J.E."/>
            <person name="Barry K."/>
            <person name="Grigoriev I.V."/>
            <person name="Crous P."/>
            <person name="Smith M.E."/>
        </authorList>
    </citation>
    <scope>NUCLEOTIDE SEQUENCE</scope>
    <source>
        <strain evidence="2">RSA 861</strain>
    </source>
</reference>
<dbReference type="Gene3D" id="2.130.10.10">
    <property type="entry name" value="YVTN repeat-like/Quinoprotein amine dehydrogenase"/>
    <property type="match status" value="1"/>
</dbReference>
<dbReference type="SMART" id="SM00320">
    <property type="entry name" value="WD40"/>
    <property type="match status" value="2"/>
</dbReference>
<feature type="region of interest" description="Disordered" evidence="1">
    <location>
        <begin position="544"/>
        <end position="575"/>
    </location>
</feature>
<feature type="compositionally biased region" description="Low complexity" evidence="1">
    <location>
        <begin position="551"/>
        <end position="560"/>
    </location>
</feature>